<keyword evidence="1" id="KW-0472">Membrane</keyword>
<evidence type="ECO:0000313" key="3">
    <source>
        <dbReference type="Proteomes" id="UP000800303"/>
    </source>
</evidence>
<dbReference type="RefSeq" id="WP_166273345.1">
    <property type="nucleotide sequence ID" value="NZ_JAAFGS010000002.1"/>
</dbReference>
<keyword evidence="3" id="KW-1185">Reference proteome</keyword>
<keyword evidence="1" id="KW-1133">Transmembrane helix</keyword>
<name>A0ABX0F3F0_9BACL</name>
<accession>A0ABX0F3F0</accession>
<reference evidence="2 3" key="1">
    <citation type="submission" date="2020-01" db="EMBL/GenBank/DDBJ databases">
        <title>Polyphasic characterisation and genomic insights into a novel alkali tolerant bacterium VR-M41.</title>
        <authorList>
            <person name="Vemuluri V.R."/>
        </authorList>
    </citation>
    <scope>NUCLEOTIDE SEQUENCE [LARGE SCALE GENOMIC DNA]</scope>
    <source>
        <strain evidence="2 3">VR-M41</strain>
    </source>
</reference>
<dbReference type="EMBL" id="JAAFGS010000002">
    <property type="protein sequence ID" value="NGZ75005.1"/>
    <property type="molecule type" value="Genomic_DNA"/>
</dbReference>
<sequence length="100" mass="11357">MHRTLSIIRSKTANPVKDSPEFESIRAEYEQLWADMQEADAEKVSRMLERGRRELMPPGRRLLETLKPLRTHLLWAVPLGAAAAVAASYAAFILLALWVE</sequence>
<keyword evidence="1" id="KW-0812">Transmembrane</keyword>
<organism evidence="2 3">
    <name type="scientific">Saccharibacillus alkalitolerans</name>
    <dbReference type="NCBI Taxonomy" id="2705290"/>
    <lineage>
        <taxon>Bacteria</taxon>
        <taxon>Bacillati</taxon>
        <taxon>Bacillota</taxon>
        <taxon>Bacilli</taxon>
        <taxon>Bacillales</taxon>
        <taxon>Paenibacillaceae</taxon>
        <taxon>Saccharibacillus</taxon>
    </lineage>
</organism>
<gene>
    <name evidence="2" type="ORF">GYN08_06725</name>
</gene>
<dbReference type="Proteomes" id="UP000800303">
    <property type="component" value="Unassembled WGS sequence"/>
</dbReference>
<evidence type="ECO:0000313" key="2">
    <source>
        <dbReference type="EMBL" id="NGZ75005.1"/>
    </source>
</evidence>
<evidence type="ECO:0000256" key="1">
    <source>
        <dbReference type="SAM" id="Phobius"/>
    </source>
</evidence>
<protein>
    <recommendedName>
        <fullName evidence="4">SMODS and SLOG-associating 2TM effector domain-containing protein</fullName>
    </recommendedName>
</protein>
<feature type="transmembrane region" description="Helical" evidence="1">
    <location>
        <begin position="73"/>
        <end position="99"/>
    </location>
</feature>
<comment type="caution">
    <text evidence="2">The sequence shown here is derived from an EMBL/GenBank/DDBJ whole genome shotgun (WGS) entry which is preliminary data.</text>
</comment>
<evidence type="ECO:0008006" key="4">
    <source>
        <dbReference type="Google" id="ProtNLM"/>
    </source>
</evidence>
<proteinExistence type="predicted"/>